<comment type="caution">
    <text evidence="3">The sequence shown here is derived from an EMBL/GenBank/DDBJ whole genome shotgun (WGS) entry which is preliminary data.</text>
</comment>
<reference evidence="3" key="2">
    <citation type="submission" date="2023-05" db="EMBL/GenBank/DDBJ databases">
        <authorList>
            <consortium name="Lawrence Berkeley National Laboratory"/>
            <person name="Steindorff A."/>
            <person name="Hensen N."/>
            <person name="Bonometti L."/>
            <person name="Westerberg I."/>
            <person name="Brannstrom I.O."/>
            <person name="Guillou S."/>
            <person name="Cros-Aarteil S."/>
            <person name="Calhoun S."/>
            <person name="Haridas S."/>
            <person name="Kuo A."/>
            <person name="Mondo S."/>
            <person name="Pangilinan J."/>
            <person name="Riley R."/>
            <person name="Labutti K."/>
            <person name="Andreopoulos B."/>
            <person name="Lipzen A."/>
            <person name="Chen C."/>
            <person name="Yanf M."/>
            <person name="Daum C."/>
            <person name="Ng V."/>
            <person name="Clum A."/>
            <person name="Ohm R."/>
            <person name="Martin F."/>
            <person name="Silar P."/>
            <person name="Natvig D."/>
            <person name="Lalanne C."/>
            <person name="Gautier V."/>
            <person name="Ament-Velasquez S.L."/>
            <person name="Kruys A."/>
            <person name="Hutchinson M.I."/>
            <person name="Powell A.J."/>
            <person name="Barry K."/>
            <person name="Miller A.N."/>
            <person name="Grigoriev I.V."/>
            <person name="Debuchy R."/>
            <person name="Gladieux P."/>
            <person name="Thoren M.H."/>
            <person name="Johannesson H."/>
        </authorList>
    </citation>
    <scope>NUCLEOTIDE SEQUENCE</scope>
    <source>
        <strain evidence="3">CBS 141.50</strain>
    </source>
</reference>
<feature type="domain" description="Bul1 C-terminal" evidence="2">
    <location>
        <begin position="338"/>
        <end position="445"/>
    </location>
</feature>
<dbReference type="EMBL" id="MU853565">
    <property type="protein sequence ID" value="KAK4145822.1"/>
    <property type="molecule type" value="Genomic_DNA"/>
</dbReference>
<keyword evidence="4" id="KW-1185">Reference proteome</keyword>
<dbReference type="InterPro" id="IPR039634">
    <property type="entry name" value="Bul1-like"/>
</dbReference>
<gene>
    <name evidence="3" type="ORF">C8A04DRAFT_10291</name>
</gene>
<feature type="region of interest" description="Disordered" evidence="1">
    <location>
        <begin position="1"/>
        <end position="24"/>
    </location>
</feature>
<dbReference type="RefSeq" id="XP_062639193.1">
    <property type="nucleotide sequence ID" value="XM_062776524.1"/>
</dbReference>
<evidence type="ECO:0000259" key="2">
    <source>
        <dbReference type="Pfam" id="PF04426"/>
    </source>
</evidence>
<evidence type="ECO:0000313" key="4">
    <source>
        <dbReference type="Proteomes" id="UP001302676"/>
    </source>
</evidence>
<proteinExistence type="predicted"/>
<protein>
    <recommendedName>
        <fullName evidence="2">Bul1 C-terminal domain-containing protein</fullName>
    </recommendedName>
</protein>
<dbReference type="AlphaFoldDB" id="A0AAN6ZP96"/>
<evidence type="ECO:0000256" key="1">
    <source>
        <dbReference type="SAM" id="MobiDB-lite"/>
    </source>
</evidence>
<accession>A0AAN6ZP96</accession>
<dbReference type="Gene3D" id="2.60.40.640">
    <property type="match status" value="1"/>
</dbReference>
<sequence length="564" mass="61359">MGSSWIASSAASTMSPFPAPTNAQRKAYPKSDINLVFKDHYSSKVYTSLSPVAGDLVITTKRDVRFDSIQILLLGHSRTSFDGMATPHEITHTFLKMVMPISESAYPVPRVLEADRTYKIPFNFVIPSQLTINACNHAGLSAAMQDHHVRLPPTLGTWDRDDMAPRMAQVEYSIKARVIREDGDVRTRIMEVIEPIRVMPTSAEEPPLNVTSKDQLYRMTKTKTLRKNLLATKIGSLTAEALQPGPAVLSPDGRRVMSHPMARIKLAFTPESQRTLPPTITSVTAKVTAHTYFSSAPISSFPNLSEWNTPYLLDRRGQFFMSTTLPPVTLSEQPAWTSASSLTRRDSGYSSCNSSNLDISDLHLSSPGSPKPQQSTPTASSSTTSTTTTTTALINIPLSLPTSKKTFVPTFHSCIISRVYTAHLTVNLSARGSANTISLIVPLQVAVDGPTAPLTGSPTPATPPMSNPRHSLPPTERRVSGEEVQGGDENEEAADRPPSFEEIAADEHLRPRLLLVPDESTAVREGRGDWMFASSSAGQSQQPAAQVGEELPGYGESGWGRRTV</sequence>
<dbReference type="Pfam" id="PF04426">
    <property type="entry name" value="Bul1_C"/>
    <property type="match status" value="1"/>
</dbReference>
<feature type="compositionally biased region" description="Low complexity" evidence="1">
    <location>
        <begin position="533"/>
        <end position="546"/>
    </location>
</feature>
<feature type="region of interest" description="Disordered" evidence="1">
    <location>
        <begin position="360"/>
        <end position="388"/>
    </location>
</feature>
<dbReference type="InterPro" id="IPR014752">
    <property type="entry name" value="Arrestin-like_C"/>
</dbReference>
<reference evidence="3" key="1">
    <citation type="journal article" date="2023" name="Mol. Phylogenet. Evol.">
        <title>Genome-scale phylogeny and comparative genomics of the fungal order Sordariales.</title>
        <authorList>
            <person name="Hensen N."/>
            <person name="Bonometti L."/>
            <person name="Westerberg I."/>
            <person name="Brannstrom I.O."/>
            <person name="Guillou S."/>
            <person name="Cros-Aarteil S."/>
            <person name="Calhoun S."/>
            <person name="Haridas S."/>
            <person name="Kuo A."/>
            <person name="Mondo S."/>
            <person name="Pangilinan J."/>
            <person name="Riley R."/>
            <person name="LaButti K."/>
            <person name="Andreopoulos B."/>
            <person name="Lipzen A."/>
            <person name="Chen C."/>
            <person name="Yan M."/>
            <person name="Daum C."/>
            <person name="Ng V."/>
            <person name="Clum A."/>
            <person name="Steindorff A."/>
            <person name="Ohm R.A."/>
            <person name="Martin F."/>
            <person name="Silar P."/>
            <person name="Natvig D.O."/>
            <person name="Lalanne C."/>
            <person name="Gautier V."/>
            <person name="Ament-Velasquez S.L."/>
            <person name="Kruys A."/>
            <person name="Hutchinson M.I."/>
            <person name="Powell A.J."/>
            <person name="Barry K."/>
            <person name="Miller A.N."/>
            <person name="Grigoriev I.V."/>
            <person name="Debuchy R."/>
            <person name="Gladieux P."/>
            <person name="Hiltunen Thoren M."/>
            <person name="Johannesson H."/>
        </authorList>
    </citation>
    <scope>NUCLEOTIDE SEQUENCE</scope>
    <source>
        <strain evidence="3">CBS 141.50</strain>
    </source>
</reference>
<feature type="region of interest" description="Disordered" evidence="1">
    <location>
        <begin position="451"/>
        <end position="497"/>
    </location>
</feature>
<feature type="region of interest" description="Disordered" evidence="1">
    <location>
        <begin position="533"/>
        <end position="564"/>
    </location>
</feature>
<name>A0AAN6ZP96_9PEZI</name>
<dbReference type="InterPro" id="IPR022794">
    <property type="entry name" value="Bul1_C"/>
</dbReference>
<feature type="compositionally biased region" description="Polar residues" evidence="1">
    <location>
        <begin position="1"/>
        <end position="15"/>
    </location>
</feature>
<dbReference type="PANTHER" id="PTHR31904">
    <property type="entry name" value="BYPASS OF STOP CODON PROTEIN 5-RELATED"/>
    <property type="match status" value="1"/>
</dbReference>
<dbReference type="Proteomes" id="UP001302676">
    <property type="component" value="Unassembled WGS sequence"/>
</dbReference>
<dbReference type="GeneID" id="87813137"/>
<dbReference type="PANTHER" id="PTHR31904:SF1">
    <property type="entry name" value="BYPASS OF STOP CODON PROTEIN 5-RELATED"/>
    <property type="match status" value="1"/>
</dbReference>
<feature type="compositionally biased region" description="Low complexity" evidence="1">
    <location>
        <begin position="372"/>
        <end position="388"/>
    </location>
</feature>
<evidence type="ECO:0000313" key="3">
    <source>
        <dbReference type="EMBL" id="KAK4145822.1"/>
    </source>
</evidence>
<organism evidence="3 4">
    <name type="scientific">Dichotomopilus funicola</name>
    <dbReference type="NCBI Taxonomy" id="1934379"/>
    <lineage>
        <taxon>Eukaryota</taxon>
        <taxon>Fungi</taxon>
        <taxon>Dikarya</taxon>
        <taxon>Ascomycota</taxon>
        <taxon>Pezizomycotina</taxon>
        <taxon>Sordariomycetes</taxon>
        <taxon>Sordariomycetidae</taxon>
        <taxon>Sordariales</taxon>
        <taxon>Chaetomiaceae</taxon>
        <taxon>Dichotomopilus</taxon>
    </lineage>
</organism>